<dbReference type="SUPFAM" id="SSF143243">
    <property type="entry name" value="Nqo5-like"/>
    <property type="match status" value="1"/>
</dbReference>
<dbReference type="InterPro" id="IPR001268">
    <property type="entry name" value="NADH_UbQ_OxRdtase_30kDa_su"/>
</dbReference>
<keyword evidence="5" id="KW-0560">Oxidoreductase</keyword>
<comment type="similarity">
    <text evidence="1">Belongs to the complex I 30 kDa subunit family.</text>
</comment>
<comment type="caution">
    <text evidence="5">The sequence shown here is derived from an EMBL/GenBank/DDBJ whole genome shotgun (WGS) entry which is preliminary data.</text>
</comment>
<evidence type="ECO:0000256" key="2">
    <source>
        <dbReference type="SAM" id="Coils"/>
    </source>
</evidence>
<feature type="region of interest" description="Disordered" evidence="3">
    <location>
        <begin position="106"/>
        <end position="127"/>
    </location>
</feature>
<evidence type="ECO:0000256" key="3">
    <source>
        <dbReference type="SAM" id="MobiDB-lite"/>
    </source>
</evidence>
<organism evidence="5 6">
    <name type="scientific">Fundidesulfovibrio magnetotacticus</name>
    <dbReference type="NCBI Taxonomy" id="2730080"/>
    <lineage>
        <taxon>Bacteria</taxon>
        <taxon>Pseudomonadati</taxon>
        <taxon>Thermodesulfobacteriota</taxon>
        <taxon>Desulfovibrionia</taxon>
        <taxon>Desulfovibrionales</taxon>
        <taxon>Desulfovibrionaceae</taxon>
        <taxon>Fundidesulfovibrio</taxon>
    </lineage>
</organism>
<evidence type="ECO:0000256" key="1">
    <source>
        <dbReference type="ARBA" id="ARBA00007569"/>
    </source>
</evidence>
<dbReference type="GO" id="GO:0008137">
    <property type="term" value="F:NADH dehydrogenase (ubiquinone) activity"/>
    <property type="evidence" value="ECO:0007669"/>
    <property type="project" value="InterPro"/>
</dbReference>
<dbReference type="RefSeq" id="WP_173084031.1">
    <property type="nucleotide sequence ID" value="NZ_BLTE01000008.1"/>
</dbReference>
<evidence type="ECO:0000313" key="6">
    <source>
        <dbReference type="Proteomes" id="UP000494245"/>
    </source>
</evidence>
<feature type="domain" description="NADH:ubiquinone oxidoreductase 30kDa subunit" evidence="4">
    <location>
        <begin position="134"/>
        <end position="222"/>
    </location>
</feature>
<dbReference type="PANTHER" id="PTHR10884">
    <property type="entry name" value="NADH DEHYDROGENASE UBIQUINONE IRON-SULFUR PROTEIN 3"/>
    <property type="match status" value="1"/>
</dbReference>
<gene>
    <name evidence="5" type="primary">nuoC_2</name>
    <name evidence="5" type="ORF">NNJEOMEG_02033</name>
</gene>
<dbReference type="GO" id="GO:0016491">
    <property type="term" value="F:oxidoreductase activity"/>
    <property type="evidence" value="ECO:0007669"/>
    <property type="project" value="UniProtKB-KW"/>
</dbReference>
<feature type="compositionally biased region" description="Pro residues" evidence="3">
    <location>
        <begin position="111"/>
        <end position="127"/>
    </location>
</feature>
<accession>A0A6V8LNK1</accession>
<dbReference type="EC" id="1.6.5.11" evidence="5"/>
<reference evidence="5 6" key="2">
    <citation type="submission" date="2020-05" db="EMBL/GenBank/DDBJ databases">
        <title>Draft genome sequence of Desulfovibrio sp. strainFSS-1.</title>
        <authorList>
            <person name="Shimoshige H."/>
            <person name="Kobayashi H."/>
            <person name="Maekawa T."/>
        </authorList>
    </citation>
    <scope>NUCLEOTIDE SEQUENCE [LARGE SCALE GENOMIC DNA]</scope>
    <source>
        <strain evidence="5 6">SIID29052-01</strain>
    </source>
</reference>
<dbReference type="PANTHER" id="PTHR10884:SF14">
    <property type="entry name" value="NADH DEHYDROGENASE [UBIQUINONE] IRON-SULFUR PROTEIN 3, MITOCHONDRIAL"/>
    <property type="match status" value="1"/>
</dbReference>
<reference evidence="5 6" key="1">
    <citation type="submission" date="2020-04" db="EMBL/GenBank/DDBJ databases">
        <authorList>
            <consortium name="Desulfovibrio sp. FSS-1 genome sequencing consortium"/>
            <person name="Shimoshige H."/>
            <person name="Kobayashi H."/>
            <person name="Maekawa T."/>
        </authorList>
    </citation>
    <scope>NUCLEOTIDE SEQUENCE [LARGE SCALE GENOMIC DNA]</scope>
    <source>
        <strain evidence="5 6">SIID29052-01</strain>
    </source>
</reference>
<keyword evidence="6" id="KW-1185">Reference proteome</keyword>
<dbReference type="Pfam" id="PF00329">
    <property type="entry name" value="Complex1_30kDa"/>
    <property type="match status" value="1"/>
</dbReference>
<name>A0A6V8LNK1_9BACT</name>
<sequence>MDTAQLEQRLAALPGAKLTVKDHARQGVHLEAALAPETLVEAVEIMDCAGYFLETVTGIDWLGEQEALRKEVLAAREAKAKAKAKAAAEKAKAAKEAHDAAVEAALAAGETPPPAPEPEPEPQAAPEPEIPVLEDSMEAVYDFNRYPTKGDGCRQGLHRVALRVRVPRSHPEVPTIQHLYPVAHWHERETHDFFGIRFAGHGYLIPLLLPEDADYHPLRKDYGA</sequence>
<proteinExistence type="inferred from homology"/>
<dbReference type="AlphaFoldDB" id="A0A6V8LNK1"/>
<dbReference type="Gene3D" id="3.30.460.80">
    <property type="entry name" value="NADH:ubiquinone oxidoreductase, 30kDa subunit"/>
    <property type="match status" value="1"/>
</dbReference>
<dbReference type="InterPro" id="IPR037232">
    <property type="entry name" value="NADH_quin_OxRdtase_su_C/D-like"/>
</dbReference>
<protein>
    <submittedName>
        <fullName evidence="5">NADH-quinone oxidoreductase subunit C</fullName>
        <ecNumber evidence="5">1.6.5.11</ecNumber>
    </submittedName>
</protein>
<evidence type="ECO:0000259" key="4">
    <source>
        <dbReference type="Pfam" id="PF00329"/>
    </source>
</evidence>
<feature type="coiled-coil region" evidence="2">
    <location>
        <begin position="65"/>
        <end position="97"/>
    </location>
</feature>
<evidence type="ECO:0000313" key="5">
    <source>
        <dbReference type="EMBL" id="GFK94193.1"/>
    </source>
</evidence>
<keyword evidence="2" id="KW-0175">Coiled coil</keyword>
<dbReference type="EMBL" id="BLTE01000008">
    <property type="protein sequence ID" value="GFK94193.1"/>
    <property type="molecule type" value="Genomic_DNA"/>
</dbReference>
<dbReference type="Proteomes" id="UP000494245">
    <property type="component" value="Unassembled WGS sequence"/>
</dbReference>